<dbReference type="SUPFAM" id="SSF55144">
    <property type="entry name" value="LigT-like"/>
    <property type="match status" value="1"/>
</dbReference>
<accession>A0AAV3R7A3</accession>
<dbReference type="PROSITE" id="PS50084">
    <property type="entry name" value="KH_TYPE_1"/>
    <property type="match status" value="1"/>
</dbReference>
<sequence>MITCRSLIGFGSFGRLSYTKSPKLLNECSLCRRNLSYRFTVEKFSSLVMDKGRRKRVTSSTQASSSSAEVVEAQGSNAEGDMRKKSISMEVGASLMRFIKGKGGETQKKIEDELGVQLLFPSSREEDSIMINGNSAENVAAASDKVRTIIDEAVKSPTLDYSHFVSLPLALHPELVDKLINFRNSILGKAELDQDDNLEKLGIDKSIFINPRTFHLTVLMLKLWNKDRIKDANEVLQSISSQVIEALDGRPVFIRLKGLQSMRGSLSKARVLYAPVEEVGDGDRLMRACQVITNAFIDAGLVLQKDERQKLLLHATIMNARHRKRKNRTRNVDSFDARGIMEQYGSEEWGEYLIREAHLSQRFVYDERGYYRCCASIPFPEGIISSTQGENK</sequence>
<dbReference type="GO" id="GO:0005634">
    <property type="term" value="C:nucleus"/>
    <property type="evidence" value="ECO:0007669"/>
    <property type="project" value="TreeGrafter"/>
</dbReference>
<dbReference type="SMART" id="SM00322">
    <property type="entry name" value="KH"/>
    <property type="match status" value="1"/>
</dbReference>
<dbReference type="SUPFAM" id="SSF54791">
    <property type="entry name" value="Eukaryotic type KH-domain (KH-domain type I)"/>
    <property type="match status" value="1"/>
</dbReference>
<dbReference type="InterPro" id="IPR019510">
    <property type="entry name" value="AKAP7-like_phosphoesterase"/>
</dbReference>
<dbReference type="Proteomes" id="UP001454036">
    <property type="component" value="Unassembled WGS sequence"/>
</dbReference>
<evidence type="ECO:0000256" key="1">
    <source>
        <dbReference type="PROSITE-ProRule" id="PRU00117"/>
    </source>
</evidence>
<gene>
    <name evidence="4" type="ORF">LIER_26117</name>
</gene>
<dbReference type="GO" id="GO:0006307">
    <property type="term" value="P:DNA alkylation repair"/>
    <property type="evidence" value="ECO:0007669"/>
    <property type="project" value="InterPro"/>
</dbReference>
<dbReference type="Pfam" id="PF10469">
    <property type="entry name" value="AKAP7_NLS"/>
    <property type="match status" value="1"/>
</dbReference>
<dbReference type="InterPro" id="IPR036612">
    <property type="entry name" value="KH_dom_type_1_sf"/>
</dbReference>
<proteinExistence type="predicted"/>
<dbReference type="PANTHER" id="PTHR13360:SF1">
    <property type="entry name" value="ACTIVATING SIGNAL COINTEGRATOR 1 COMPLEX SUBUNIT 1"/>
    <property type="match status" value="1"/>
</dbReference>
<dbReference type="Pfam" id="PF00013">
    <property type="entry name" value="KH_1"/>
    <property type="match status" value="1"/>
</dbReference>
<dbReference type="GO" id="GO:0003723">
    <property type="term" value="F:RNA binding"/>
    <property type="evidence" value="ECO:0007669"/>
    <property type="project" value="UniProtKB-UniRule"/>
</dbReference>
<organism evidence="4 5">
    <name type="scientific">Lithospermum erythrorhizon</name>
    <name type="common">Purple gromwell</name>
    <name type="synonym">Lithospermum officinale var. erythrorhizon</name>
    <dbReference type="NCBI Taxonomy" id="34254"/>
    <lineage>
        <taxon>Eukaryota</taxon>
        <taxon>Viridiplantae</taxon>
        <taxon>Streptophyta</taxon>
        <taxon>Embryophyta</taxon>
        <taxon>Tracheophyta</taxon>
        <taxon>Spermatophyta</taxon>
        <taxon>Magnoliopsida</taxon>
        <taxon>eudicotyledons</taxon>
        <taxon>Gunneridae</taxon>
        <taxon>Pentapetalae</taxon>
        <taxon>asterids</taxon>
        <taxon>lamiids</taxon>
        <taxon>Boraginales</taxon>
        <taxon>Boraginaceae</taxon>
        <taxon>Boraginoideae</taxon>
        <taxon>Lithospermeae</taxon>
        <taxon>Lithospermum</taxon>
    </lineage>
</organism>
<evidence type="ECO:0000313" key="5">
    <source>
        <dbReference type="Proteomes" id="UP001454036"/>
    </source>
</evidence>
<dbReference type="InterPro" id="IPR004088">
    <property type="entry name" value="KH_dom_type_1"/>
</dbReference>
<dbReference type="InterPro" id="IPR009097">
    <property type="entry name" value="Cyclic_Pdiesterase"/>
</dbReference>
<comment type="caution">
    <text evidence="4">The sequence shown here is derived from an EMBL/GenBank/DDBJ whole genome shotgun (WGS) entry which is preliminary data.</text>
</comment>
<dbReference type="GO" id="GO:0006355">
    <property type="term" value="P:regulation of DNA-templated transcription"/>
    <property type="evidence" value="ECO:0007669"/>
    <property type="project" value="TreeGrafter"/>
</dbReference>
<keyword evidence="1" id="KW-0694">RNA-binding</keyword>
<dbReference type="AlphaFoldDB" id="A0AAV3R7A3"/>
<keyword evidence="5" id="KW-1185">Reference proteome</keyword>
<feature type="domain" description="K Homology" evidence="3">
    <location>
        <begin position="83"/>
        <end position="151"/>
    </location>
</feature>
<feature type="compositionally biased region" description="Low complexity" evidence="2">
    <location>
        <begin position="58"/>
        <end position="74"/>
    </location>
</feature>
<dbReference type="Gene3D" id="3.30.1370.10">
    <property type="entry name" value="K Homology domain, type 1"/>
    <property type="match status" value="1"/>
</dbReference>
<feature type="region of interest" description="Disordered" evidence="2">
    <location>
        <begin position="55"/>
        <end position="83"/>
    </location>
</feature>
<dbReference type="EMBL" id="BAABME010008044">
    <property type="protein sequence ID" value="GAA0172264.1"/>
    <property type="molecule type" value="Genomic_DNA"/>
</dbReference>
<name>A0AAV3R7A3_LITER</name>
<dbReference type="PANTHER" id="PTHR13360">
    <property type="entry name" value="ACTIVATING SIGNAL COINTEGRATOR 1 COMPLEX SUBUNIT 1"/>
    <property type="match status" value="1"/>
</dbReference>
<dbReference type="InterPro" id="IPR009210">
    <property type="entry name" value="ASCC1"/>
</dbReference>
<dbReference type="Gene3D" id="3.90.1140.10">
    <property type="entry name" value="Cyclic phosphodiesterase"/>
    <property type="match status" value="1"/>
</dbReference>
<evidence type="ECO:0000313" key="4">
    <source>
        <dbReference type="EMBL" id="GAA0172264.1"/>
    </source>
</evidence>
<protein>
    <recommendedName>
        <fullName evidence="3">K Homology domain-containing protein</fullName>
    </recommendedName>
</protein>
<dbReference type="InterPro" id="IPR004087">
    <property type="entry name" value="KH_dom"/>
</dbReference>
<reference evidence="4 5" key="1">
    <citation type="submission" date="2024-01" db="EMBL/GenBank/DDBJ databases">
        <title>The complete chloroplast genome sequence of Lithospermum erythrorhizon: insights into the phylogenetic relationship among Boraginaceae species and the maternal lineages of purple gromwells.</title>
        <authorList>
            <person name="Okada T."/>
            <person name="Watanabe K."/>
        </authorList>
    </citation>
    <scope>NUCLEOTIDE SEQUENCE [LARGE SCALE GENOMIC DNA]</scope>
</reference>
<evidence type="ECO:0000256" key="2">
    <source>
        <dbReference type="SAM" id="MobiDB-lite"/>
    </source>
</evidence>
<evidence type="ECO:0000259" key="3">
    <source>
        <dbReference type="SMART" id="SM00322"/>
    </source>
</evidence>